<feature type="transmembrane region" description="Helical" evidence="1">
    <location>
        <begin position="107"/>
        <end position="125"/>
    </location>
</feature>
<feature type="transmembrane region" description="Helical" evidence="1">
    <location>
        <begin position="286"/>
        <end position="305"/>
    </location>
</feature>
<gene>
    <name evidence="3" type="ORF">FHS12_003443</name>
</gene>
<feature type="domain" description="Heparan-alpha-glucosaminide N-acetyltransferase catalytic" evidence="2">
    <location>
        <begin position="11"/>
        <end position="205"/>
    </location>
</feature>
<reference evidence="3 4" key="1">
    <citation type="submission" date="2020-08" db="EMBL/GenBank/DDBJ databases">
        <title>Genomic Encyclopedia of Type Strains, Phase III (KMG-III): the genomes of soil and plant-associated and newly described type strains.</title>
        <authorList>
            <person name="Whitman W."/>
        </authorList>
    </citation>
    <scope>NUCLEOTIDE SEQUENCE [LARGE SCALE GENOMIC DNA]</scope>
    <source>
        <strain evidence="3 4">CECT 3302</strain>
    </source>
</reference>
<organism evidence="3 4">
    <name type="scientific">Nocardioides albus</name>
    <dbReference type="NCBI Taxonomy" id="1841"/>
    <lineage>
        <taxon>Bacteria</taxon>
        <taxon>Bacillati</taxon>
        <taxon>Actinomycetota</taxon>
        <taxon>Actinomycetes</taxon>
        <taxon>Propionibacteriales</taxon>
        <taxon>Nocardioidaceae</taxon>
        <taxon>Nocardioides</taxon>
    </lineage>
</organism>
<keyword evidence="4" id="KW-1185">Reference proteome</keyword>
<protein>
    <recommendedName>
        <fullName evidence="2">Heparan-alpha-glucosaminide N-acetyltransferase catalytic domain-containing protein</fullName>
    </recommendedName>
</protein>
<feature type="transmembrane region" description="Helical" evidence="1">
    <location>
        <begin position="132"/>
        <end position="154"/>
    </location>
</feature>
<evidence type="ECO:0000259" key="2">
    <source>
        <dbReference type="Pfam" id="PF07786"/>
    </source>
</evidence>
<dbReference type="EMBL" id="JACHXG010000007">
    <property type="protein sequence ID" value="MBB3090485.1"/>
    <property type="molecule type" value="Genomic_DNA"/>
</dbReference>
<keyword evidence="1" id="KW-0812">Transmembrane</keyword>
<feature type="transmembrane region" description="Helical" evidence="1">
    <location>
        <begin position="174"/>
        <end position="195"/>
    </location>
</feature>
<feature type="transmembrane region" description="Helical" evidence="1">
    <location>
        <begin position="207"/>
        <end position="226"/>
    </location>
</feature>
<accession>A0A7W5A6S5</accession>
<evidence type="ECO:0000313" key="3">
    <source>
        <dbReference type="EMBL" id="MBB3090485.1"/>
    </source>
</evidence>
<evidence type="ECO:0000313" key="4">
    <source>
        <dbReference type="Proteomes" id="UP000577707"/>
    </source>
</evidence>
<comment type="caution">
    <text evidence="3">The sequence shown here is derived from an EMBL/GenBank/DDBJ whole genome shotgun (WGS) entry which is preliminary data.</text>
</comment>
<evidence type="ECO:0000256" key="1">
    <source>
        <dbReference type="SAM" id="Phobius"/>
    </source>
</evidence>
<keyword evidence="1" id="KW-0472">Membrane</keyword>
<proteinExistence type="predicted"/>
<dbReference type="Proteomes" id="UP000577707">
    <property type="component" value="Unassembled WGS sequence"/>
</dbReference>
<sequence length="387" mass="41668">MSALTDRLSTRLVGVDAARCLALLGMMATHVLDPVDASGELTRIQAVAGGRSAALFAVLAGVSLALMTGRQSPVRGRALGLRSLGLAARAVLIAAIGLLLGSLGTNIAIILTYYGMLFLIGIPFLGLRARWLWLLGVVWIVVGPLLSLGIRPLLPLRQYESPEPAQLLEPGRLLAELLVTGYYPAVPWLAYLLIGMAIGRIDLRNRIVVDMIWTGGIIISVSASWLSGRLTRLPSVAEVLLRAYPGMDIDGALIEMSHGLYGQTPIDGGWQWLLVVAPHSTTPFDLAQTIGSSMFVIGACQMIALRLPDRWRVGMAVMFGAGTMTLTLYSLHVVMMTDAVWPPETPGSYVFHVLVVLTIGALVTAWGRPGPLEWLVGRPAAWLRRLE</sequence>
<dbReference type="Pfam" id="PF07786">
    <property type="entry name" value="HGSNAT_cat"/>
    <property type="match status" value="1"/>
</dbReference>
<feature type="transmembrane region" description="Helical" evidence="1">
    <location>
        <begin position="12"/>
        <end position="32"/>
    </location>
</feature>
<keyword evidence="1" id="KW-1133">Transmembrane helix</keyword>
<name>A0A7W5A6S5_9ACTN</name>
<feature type="transmembrane region" description="Helical" evidence="1">
    <location>
        <begin position="44"/>
        <end position="67"/>
    </location>
</feature>
<feature type="transmembrane region" description="Helical" evidence="1">
    <location>
        <begin position="349"/>
        <end position="367"/>
    </location>
</feature>
<feature type="transmembrane region" description="Helical" evidence="1">
    <location>
        <begin position="317"/>
        <end position="337"/>
    </location>
</feature>
<dbReference type="AlphaFoldDB" id="A0A7W5A6S5"/>
<dbReference type="InterPro" id="IPR012429">
    <property type="entry name" value="HGSNAT_cat"/>
</dbReference>
<feature type="transmembrane region" description="Helical" evidence="1">
    <location>
        <begin position="79"/>
        <end position="101"/>
    </location>
</feature>
<dbReference type="RefSeq" id="WP_183547349.1">
    <property type="nucleotide sequence ID" value="NZ_BMQT01000005.1"/>
</dbReference>